<dbReference type="PANTHER" id="PTHR41775">
    <property type="entry name" value="SECRETED PROTEIN-RELATED"/>
    <property type="match status" value="1"/>
</dbReference>
<feature type="signal peptide" evidence="1">
    <location>
        <begin position="1"/>
        <end position="47"/>
    </location>
</feature>
<proteinExistence type="predicted"/>
<reference evidence="2" key="2">
    <citation type="submission" date="2020-09" db="EMBL/GenBank/DDBJ databases">
        <authorList>
            <person name="Sun Q."/>
            <person name="Ohkuma M."/>
        </authorList>
    </citation>
    <scope>NUCLEOTIDE SEQUENCE</scope>
    <source>
        <strain evidence="2">JCM 4633</strain>
    </source>
</reference>
<dbReference type="InterPro" id="IPR008757">
    <property type="entry name" value="Peptidase_M6-like_domain"/>
</dbReference>
<dbReference type="GO" id="GO:0006508">
    <property type="term" value="P:proteolysis"/>
    <property type="evidence" value="ECO:0007669"/>
    <property type="project" value="InterPro"/>
</dbReference>
<dbReference type="Proteomes" id="UP000646244">
    <property type="component" value="Unassembled WGS sequence"/>
</dbReference>
<gene>
    <name evidence="2" type="ORF">GCM10010507_44700</name>
</gene>
<dbReference type="EMBL" id="BMVB01000017">
    <property type="protein sequence ID" value="GHC62676.1"/>
    <property type="molecule type" value="Genomic_DNA"/>
</dbReference>
<dbReference type="NCBIfam" id="TIGR03296">
    <property type="entry name" value="M6dom_TIGR03296"/>
    <property type="match status" value="1"/>
</dbReference>
<evidence type="ECO:0000256" key="1">
    <source>
        <dbReference type="SAM" id="SignalP"/>
    </source>
</evidence>
<organism evidence="2 3">
    <name type="scientific">Streptomyces cinnamoneus</name>
    <name type="common">Streptoverticillium cinnamoneum</name>
    <dbReference type="NCBI Taxonomy" id="53446"/>
    <lineage>
        <taxon>Bacteria</taxon>
        <taxon>Bacillati</taxon>
        <taxon>Actinomycetota</taxon>
        <taxon>Actinomycetes</taxon>
        <taxon>Kitasatosporales</taxon>
        <taxon>Streptomycetaceae</taxon>
        <taxon>Streptomyces</taxon>
        <taxon>Streptomyces cinnamoneus group</taxon>
    </lineage>
</organism>
<reference evidence="2" key="1">
    <citation type="journal article" date="2014" name="Int. J. Syst. Evol. Microbiol.">
        <title>Complete genome sequence of Corynebacterium casei LMG S-19264T (=DSM 44701T), isolated from a smear-ripened cheese.</title>
        <authorList>
            <consortium name="US DOE Joint Genome Institute (JGI-PGF)"/>
            <person name="Walter F."/>
            <person name="Albersmeier A."/>
            <person name="Kalinowski J."/>
            <person name="Ruckert C."/>
        </authorList>
    </citation>
    <scope>NUCLEOTIDE SEQUENCE</scope>
    <source>
        <strain evidence="2">JCM 4633</strain>
    </source>
</reference>
<evidence type="ECO:0000313" key="2">
    <source>
        <dbReference type="EMBL" id="GHC62676.1"/>
    </source>
</evidence>
<protein>
    <submittedName>
        <fullName evidence="2">Peptidase M6</fullName>
    </submittedName>
</protein>
<dbReference type="AlphaFoldDB" id="A0A918TTG9"/>
<dbReference type="PANTHER" id="PTHR41775:SF1">
    <property type="entry name" value="PEPTIDASE M6-LIKE DOMAIN-CONTAINING PROTEIN"/>
    <property type="match status" value="1"/>
</dbReference>
<keyword evidence="1" id="KW-0732">Signal</keyword>
<comment type="caution">
    <text evidence="2">The sequence shown here is derived from an EMBL/GenBank/DDBJ whole genome shotgun (WGS) entry which is preliminary data.</text>
</comment>
<name>A0A918TTG9_STRCJ</name>
<accession>A0A918TTG9</accession>
<dbReference type="GO" id="GO:0008233">
    <property type="term" value="F:peptidase activity"/>
    <property type="evidence" value="ECO:0007669"/>
    <property type="project" value="InterPro"/>
</dbReference>
<evidence type="ECO:0000313" key="3">
    <source>
        <dbReference type="Proteomes" id="UP000646244"/>
    </source>
</evidence>
<feature type="chain" id="PRO_5037380263" evidence="1">
    <location>
        <begin position="48"/>
        <end position="420"/>
    </location>
</feature>
<sequence>MVRPLTPMGVDRPRPRRAERSRLRRLGAVLTCLCAIATTMVAAPAHAAGPGGPCALPRSQAHHSEGVDTWNPDYPRPVGRLDAVMIFLSFPDARPTVSPDRLAADHFPATSRFFERASYGRFSLRVHPVKRWFQMPHTSGEYHIQRDWDGDRRSAYLRDAIAAADRSVDFRRYSLVYLVADPDAPGVDSDATKVVNLEEPIRVDGSDLRRVVTVFEHHPPDRNVLAHETGHVLDLPDLYHRPTDGKGDWDTHVGDWDLMGSQFGLASEPFGWHKWKLGWLTPRQVDCVNAPGSALHTLQPLESPMHPGTDARTRMVVVRTGATTAVVVEARGAFGNDAATCTEGVLVYRVRSDTASGGGPIQVLDGHPGGHACWGQSVYPPLADAPLGPGESLGSVADGVRVEVRGHTATGAWTVKVSRG</sequence>